<dbReference type="RefSeq" id="WP_095087234.1">
    <property type="nucleotide sequence ID" value="NZ_BMDM01000002.1"/>
</dbReference>
<feature type="transmembrane region" description="Helical" evidence="1">
    <location>
        <begin position="352"/>
        <end position="370"/>
    </location>
</feature>
<reference evidence="2 3" key="1">
    <citation type="submission" date="2017-06" db="EMBL/GenBank/DDBJ databases">
        <authorList>
            <consortium name="Pathogen Informatics"/>
        </authorList>
    </citation>
    <scope>NUCLEOTIDE SEQUENCE [LARGE SCALE GENOMIC DNA]</scope>
    <source>
        <strain evidence="2 3">NCTC13839</strain>
    </source>
</reference>
<dbReference type="NCBIfam" id="NF047570">
    <property type="entry name" value="ABC_perm_EcsB"/>
    <property type="match status" value="1"/>
</dbReference>
<dbReference type="InterPro" id="IPR010288">
    <property type="entry name" value="EcsB_ABC"/>
</dbReference>
<dbReference type="PIRSF" id="PIRSF037259">
    <property type="entry name" value="EcsB_ABC"/>
    <property type="match status" value="1"/>
</dbReference>
<feature type="transmembrane region" description="Helical" evidence="1">
    <location>
        <begin position="102"/>
        <end position="126"/>
    </location>
</feature>
<feature type="transmembrane region" description="Helical" evidence="1">
    <location>
        <begin position="132"/>
        <end position="152"/>
    </location>
</feature>
<keyword evidence="1" id="KW-0472">Membrane</keyword>
<feature type="transmembrane region" description="Helical" evidence="1">
    <location>
        <begin position="186"/>
        <end position="203"/>
    </location>
</feature>
<dbReference type="Pfam" id="PF05975">
    <property type="entry name" value="EcsB"/>
    <property type="match status" value="1"/>
</dbReference>
<keyword evidence="1" id="KW-1133">Transmembrane helix</keyword>
<organism evidence="2 3">
    <name type="scientific">Mammaliicoccus stepanovicii</name>
    <dbReference type="NCBI Taxonomy" id="643214"/>
    <lineage>
        <taxon>Bacteria</taxon>
        <taxon>Bacillati</taxon>
        <taxon>Bacillota</taxon>
        <taxon>Bacilli</taxon>
        <taxon>Bacillales</taxon>
        <taxon>Staphylococcaceae</taxon>
        <taxon>Mammaliicoccus</taxon>
    </lineage>
</organism>
<feature type="transmembrane region" description="Helical" evidence="1">
    <location>
        <begin position="283"/>
        <end position="301"/>
    </location>
</feature>
<protein>
    <submittedName>
        <fullName evidence="2">Transporter protein</fullName>
    </submittedName>
</protein>
<name>A0A239YW00_9STAP</name>
<feature type="transmembrane region" description="Helical" evidence="1">
    <location>
        <begin position="164"/>
        <end position="180"/>
    </location>
</feature>
<feature type="transmembrane region" description="Helical" evidence="1">
    <location>
        <begin position="307"/>
        <end position="326"/>
    </location>
</feature>
<feature type="transmembrane region" description="Helical" evidence="1">
    <location>
        <begin position="25"/>
        <end position="47"/>
    </location>
</feature>
<evidence type="ECO:0000313" key="2">
    <source>
        <dbReference type="EMBL" id="SNV63115.1"/>
    </source>
</evidence>
<dbReference type="EMBL" id="LT906462">
    <property type="protein sequence ID" value="SNV63115.1"/>
    <property type="molecule type" value="Genomic_DNA"/>
</dbReference>
<dbReference type="AlphaFoldDB" id="A0A239YW00"/>
<evidence type="ECO:0000313" key="3">
    <source>
        <dbReference type="Proteomes" id="UP000242084"/>
    </source>
</evidence>
<dbReference type="OrthoDB" id="2447941at2"/>
<dbReference type="KEGG" id="sste:SAMEA4384403_0910"/>
<proteinExistence type="predicted"/>
<accession>A0A239YW00</accession>
<evidence type="ECO:0000256" key="1">
    <source>
        <dbReference type="SAM" id="Phobius"/>
    </source>
</evidence>
<sequence length="406" mass="48050">MNDAKKLFNIRRNEALLEKVKYNKFIFNGHFLVFLTIMLGAFALGYSDWLKHVPQDVNYSLIMSLILAFVSIFPMRTLFKEADKLYLLPFEKHMRSYIKKSIVYSYLNRLYLPVIILVIGIPLFTQVLSGKFYLYISFIVLSFIYPILGLIVKWYWIKYGLDNWGVNVLLFIVYASGYYTTLCVGMFSGLATIVILGAVILLLENINRGTFFQWETLISIEYNHKMNYYKFVNMFTDVKVLNERTVRRRYLDVFLKAPSVNKFNDDNMYKYLFIRSFLRGKDAFFVVLRFMIIGLLLIWWIDQAIISAILGAVIMYLLILQLSQFYKQQAYGLWPQVWPVSENKVITGYHQFLRLMMWILGIILSTIYVIKFTDSFYFIVLFFIVGWLTIDSTIKKLKKHQELLRD</sequence>
<gene>
    <name evidence="2" type="ORF">SAMEA4384403_00910</name>
</gene>
<keyword evidence="3" id="KW-1185">Reference proteome</keyword>
<dbReference type="GO" id="GO:0016020">
    <property type="term" value="C:membrane"/>
    <property type="evidence" value="ECO:0007669"/>
    <property type="project" value="InterPro"/>
</dbReference>
<dbReference type="Proteomes" id="UP000242084">
    <property type="component" value="Chromosome 1"/>
</dbReference>
<feature type="transmembrane region" description="Helical" evidence="1">
    <location>
        <begin position="59"/>
        <end position="79"/>
    </location>
</feature>
<feature type="transmembrane region" description="Helical" evidence="1">
    <location>
        <begin position="376"/>
        <end position="394"/>
    </location>
</feature>
<keyword evidence="1" id="KW-0812">Transmembrane</keyword>